<feature type="region of interest" description="Disordered" evidence="1">
    <location>
        <begin position="1"/>
        <end position="37"/>
    </location>
</feature>
<evidence type="ECO:0000313" key="3">
    <source>
        <dbReference type="EMBL" id="GGA91499.1"/>
    </source>
</evidence>
<reference evidence="3" key="2">
    <citation type="submission" date="2020-09" db="EMBL/GenBank/DDBJ databases">
        <authorList>
            <person name="Sun Q."/>
            <person name="Zhou Y."/>
        </authorList>
    </citation>
    <scope>NUCLEOTIDE SEQUENCE</scope>
    <source>
        <strain evidence="3">CGMCC 1.15082</strain>
    </source>
</reference>
<proteinExistence type="predicted"/>
<reference evidence="3" key="1">
    <citation type="journal article" date="2014" name="Int. J. Syst. Evol. Microbiol.">
        <title>Complete genome sequence of Corynebacterium casei LMG S-19264T (=DSM 44701T), isolated from a smear-ripened cheese.</title>
        <authorList>
            <consortium name="US DOE Joint Genome Institute (JGI-PGF)"/>
            <person name="Walter F."/>
            <person name="Albersmeier A."/>
            <person name="Kalinowski J."/>
            <person name="Ruckert C."/>
        </authorList>
    </citation>
    <scope>NUCLEOTIDE SEQUENCE</scope>
    <source>
        <strain evidence="3">CGMCC 1.15082</strain>
    </source>
</reference>
<dbReference type="AlphaFoldDB" id="A0A916SDI0"/>
<dbReference type="EMBL" id="BMHH01000006">
    <property type="protein sequence ID" value="GGA91499.1"/>
    <property type="molecule type" value="Genomic_DNA"/>
</dbReference>
<sequence>MVDPLDPNLQQGRQSTINDPVVNRPRPMDSGTARPGVSSSTYIWAAVLLVIIVGAVYYIYAGGDRTSAPPPPQPATPTAPAP</sequence>
<keyword evidence="2" id="KW-1133">Transmembrane helix</keyword>
<dbReference type="Proteomes" id="UP000646478">
    <property type="component" value="Unassembled WGS sequence"/>
</dbReference>
<accession>A0A916SDI0</accession>
<evidence type="ECO:0000313" key="4">
    <source>
        <dbReference type="Proteomes" id="UP000646478"/>
    </source>
</evidence>
<comment type="caution">
    <text evidence="3">The sequence shown here is derived from an EMBL/GenBank/DDBJ whole genome shotgun (WGS) entry which is preliminary data.</text>
</comment>
<feature type="compositionally biased region" description="Polar residues" evidence="1">
    <location>
        <begin position="8"/>
        <end position="18"/>
    </location>
</feature>
<evidence type="ECO:0000256" key="2">
    <source>
        <dbReference type="SAM" id="Phobius"/>
    </source>
</evidence>
<protein>
    <submittedName>
        <fullName evidence="3">Uncharacterized protein</fullName>
    </submittedName>
</protein>
<keyword evidence="4" id="KW-1185">Reference proteome</keyword>
<organism evidence="3 4">
    <name type="scientific">Brucella endophytica</name>
    <dbReference type="NCBI Taxonomy" id="1963359"/>
    <lineage>
        <taxon>Bacteria</taxon>
        <taxon>Pseudomonadati</taxon>
        <taxon>Pseudomonadota</taxon>
        <taxon>Alphaproteobacteria</taxon>
        <taxon>Hyphomicrobiales</taxon>
        <taxon>Brucellaceae</taxon>
        <taxon>Brucella/Ochrobactrum group</taxon>
        <taxon>Brucella</taxon>
    </lineage>
</organism>
<keyword evidence="2" id="KW-0812">Transmembrane</keyword>
<feature type="transmembrane region" description="Helical" evidence="2">
    <location>
        <begin position="42"/>
        <end position="60"/>
    </location>
</feature>
<evidence type="ECO:0000256" key="1">
    <source>
        <dbReference type="SAM" id="MobiDB-lite"/>
    </source>
</evidence>
<keyword evidence="2" id="KW-0472">Membrane</keyword>
<name>A0A916SDI0_9HYPH</name>
<gene>
    <name evidence="3" type="ORF">GCM10011491_19440</name>
</gene>